<organism evidence="3 4">
    <name type="scientific">Candidatus Coprovicinus avistercoris</name>
    <dbReference type="NCBI Taxonomy" id="2840754"/>
    <lineage>
        <taxon>Bacteria</taxon>
        <taxon>Bacillati</taxon>
        <taxon>Actinomycetota</taxon>
        <taxon>Coriobacteriia</taxon>
        <taxon>Coriobacteriales</taxon>
        <taxon>Coriobacteriaceae</taxon>
        <taxon>Coriobacteriaceae incertae sedis</taxon>
        <taxon>Candidatus Coprovicinus</taxon>
    </lineage>
</organism>
<reference evidence="3" key="2">
    <citation type="journal article" date="2021" name="PeerJ">
        <title>Extensive microbial diversity within the chicken gut microbiome revealed by metagenomics and culture.</title>
        <authorList>
            <person name="Gilroy R."/>
            <person name="Ravi A."/>
            <person name="Getino M."/>
            <person name="Pursley I."/>
            <person name="Horton D.L."/>
            <person name="Alikhan N.F."/>
            <person name="Baker D."/>
            <person name="Gharbi K."/>
            <person name="Hall N."/>
            <person name="Watson M."/>
            <person name="Adriaenssens E.M."/>
            <person name="Foster-Nyarko E."/>
            <person name="Jarju S."/>
            <person name="Secka A."/>
            <person name="Antonio M."/>
            <person name="Oren A."/>
            <person name="Chaudhuri R.R."/>
            <person name="La Ragione R."/>
            <person name="Hildebrand F."/>
            <person name="Pallen M.J."/>
        </authorList>
    </citation>
    <scope>NUCLEOTIDE SEQUENCE</scope>
    <source>
        <strain evidence="3">ChiHjej12B11-29160</strain>
    </source>
</reference>
<protein>
    <submittedName>
        <fullName evidence="3">DUF4012 domain-containing protein</fullName>
    </submittedName>
</protein>
<dbReference type="EMBL" id="DVMQ01000011">
    <property type="protein sequence ID" value="HIU23952.1"/>
    <property type="molecule type" value="Genomic_DNA"/>
</dbReference>
<sequence>MAGKHFKASGPSPSKAPVSRARRQAPTTSIPYGINSTGANPYTSSSNTNAPRPHKGKRIALIVVGVLLALIVVCGVSGFMLYSSAQRVMADAQIVMDTGSGMTERLKQGDSQGLAQDAQTIADAAGRMNDEVSSPLWTVASFMPVVGGDVRAAVELVGVLDDVSSGAIVPITNDLASADIGKLIDNGAINVNAISTLATSVSNASSVIEQACIDVEAIGPTNIPQVTELVNTAKTACSSIDTGIDAFNKIAPYLPQMLGANGQTRNYLLMAENNVELRATGGGPGSWGVLSVTDGKMSLGQFVSSGTLPNGETLPISTEEDTLFKAGTSSHFGSVSIDSFMTPDFVRAAQMSRDIWASTYGNGQQVDGVIAIDPVFLQSVLALTGGTTLPDGTQVNGDNAAQVLMHDVYWNYPVDQQDAIFSAVASSAFSQVFGDIGGADITGLLTAMQEGIEQGRVLIWFANPDEEAVAESLGASGELPTDPAIPVAGIYLNNYSYSKIDWYLDMQTQVGQPVDNSDGSRSYQITVTLSNTMTAEEEATAPQYVSGYATAKRSVGDMVFRLYLYAPAGGSISGQSISGGDLSLQDASHNGLQVSFGQLRLLPGETCTVTYTVTTSPEAAGADLALRVTPTAQNNGSNGASPVATTA</sequence>
<accession>A0A9D1HXN0</accession>
<evidence type="ECO:0000313" key="3">
    <source>
        <dbReference type="EMBL" id="HIU23952.1"/>
    </source>
</evidence>
<comment type="caution">
    <text evidence="3">The sequence shown here is derived from an EMBL/GenBank/DDBJ whole genome shotgun (WGS) entry which is preliminary data.</text>
</comment>
<evidence type="ECO:0000256" key="1">
    <source>
        <dbReference type="SAM" id="MobiDB-lite"/>
    </source>
</evidence>
<gene>
    <name evidence="3" type="ORF">IAD17_03415</name>
</gene>
<feature type="region of interest" description="Disordered" evidence="1">
    <location>
        <begin position="1"/>
        <end position="53"/>
    </location>
</feature>
<keyword evidence="2" id="KW-1133">Transmembrane helix</keyword>
<keyword evidence="2" id="KW-0472">Membrane</keyword>
<feature type="transmembrane region" description="Helical" evidence="2">
    <location>
        <begin position="59"/>
        <end position="82"/>
    </location>
</feature>
<dbReference type="InterPro" id="IPR025101">
    <property type="entry name" value="DUF4012"/>
</dbReference>
<keyword evidence="2" id="KW-0812">Transmembrane</keyword>
<evidence type="ECO:0000256" key="2">
    <source>
        <dbReference type="SAM" id="Phobius"/>
    </source>
</evidence>
<dbReference type="AlphaFoldDB" id="A0A9D1HXN0"/>
<dbReference type="Proteomes" id="UP000824078">
    <property type="component" value="Unassembled WGS sequence"/>
</dbReference>
<proteinExistence type="predicted"/>
<reference evidence="3" key="1">
    <citation type="submission" date="2020-10" db="EMBL/GenBank/DDBJ databases">
        <authorList>
            <person name="Gilroy R."/>
        </authorList>
    </citation>
    <scope>NUCLEOTIDE SEQUENCE</scope>
    <source>
        <strain evidence="3">ChiHjej12B11-29160</strain>
    </source>
</reference>
<evidence type="ECO:0000313" key="4">
    <source>
        <dbReference type="Proteomes" id="UP000824078"/>
    </source>
</evidence>
<feature type="compositionally biased region" description="Polar residues" evidence="1">
    <location>
        <begin position="25"/>
        <end position="50"/>
    </location>
</feature>
<name>A0A9D1HXN0_9ACTN</name>
<dbReference type="Pfam" id="PF13196">
    <property type="entry name" value="DUF4012"/>
    <property type="match status" value="1"/>
</dbReference>